<dbReference type="OrthoDB" id="9801692at2"/>
<gene>
    <name evidence="2" type="ORF">SCH01S_19_00650</name>
</gene>
<reference evidence="2 3" key="1">
    <citation type="submission" date="2015-04" db="EMBL/GenBank/DDBJ databases">
        <title>Whole genome shotgun sequence of Sphingomonas changbaiensis NBRC 104936.</title>
        <authorList>
            <person name="Katano-Makiyama Y."/>
            <person name="Hosoyama A."/>
            <person name="Hashimoto M."/>
            <person name="Noguchi M."/>
            <person name="Tsuchikane K."/>
            <person name="Ohji S."/>
            <person name="Yamazoe A."/>
            <person name="Ichikawa N."/>
            <person name="Kimura A."/>
            <person name="Fujita N."/>
        </authorList>
    </citation>
    <scope>NUCLEOTIDE SEQUENCE [LARGE SCALE GENOMIC DNA]</scope>
    <source>
        <strain evidence="2 3">NBRC 104936</strain>
    </source>
</reference>
<feature type="signal peptide" evidence="1">
    <location>
        <begin position="1"/>
        <end position="19"/>
    </location>
</feature>
<dbReference type="PIRSF" id="PIRSF031679">
    <property type="entry name" value="Mtase_Alr7345_prd"/>
    <property type="match status" value="1"/>
</dbReference>
<evidence type="ECO:0000256" key="1">
    <source>
        <dbReference type="SAM" id="SignalP"/>
    </source>
</evidence>
<dbReference type="Proteomes" id="UP000033202">
    <property type="component" value="Unassembled WGS sequence"/>
</dbReference>
<organism evidence="2 3">
    <name type="scientific">Sphingomonas changbaiensis NBRC 104936</name>
    <dbReference type="NCBI Taxonomy" id="1219043"/>
    <lineage>
        <taxon>Bacteria</taxon>
        <taxon>Pseudomonadati</taxon>
        <taxon>Pseudomonadota</taxon>
        <taxon>Alphaproteobacteria</taxon>
        <taxon>Sphingomonadales</taxon>
        <taxon>Sphingomonadaceae</taxon>
        <taxon>Sphingomonas</taxon>
    </lineage>
</organism>
<dbReference type="STRING" id="1219043.SCH01S_19_00650"/>
<evidence type="ECO:0000313" key="2">
    <source>
        <dbReference type="EMBL" id="GAO38761.1"/>
    </source>
</evidence>
<protein>
    <recommendedName>
        <fullName evidence="4">Methyltransferase</fullName>
    </recommendedName>
</protein>
<evidence type="ECO:0008006" key="4">
    <source>
        <dbReference type="Google" id="ProtNLM"/>
    </source>
</evidence>
<accession>A0A0E9MMV5</accession>
<evidence type="ECO:0000313" key="3">
    <source>
        <dbReference type="Proteomes" id="UP000033202"/>
    </source>
</evidence>
<feature type="chain" id="PRO_5002429202" description="Methyltransferase" evidence="1">
    <location>
        <begin position="20"/>
        <end position="247"/>
    </location>
</feature>
<name>A0A0E9MMV5_9SPHN</name>
<comment type="caution">
    <text evidence="2">The sequence shown here is derived from an EMBL/GenBank/DDBJ whole genome shotgun (WGS) entry which is preliminary data.</text>
</comment>
<keyword evidence="3" id="KW-1185">Reference proteome</keyword>
<dbReference type="EMBL" id="BBWU01000019">
    <property type="protein sequence ID" value="GAO38761.1"/>
    <property type="molecule type" value="Genomic_DNA"/>
</dbReference>
<keyword evidence="1" id="KW-0732">Signal</keyword>
<proteinExistence type="predicted"/>
<dbReference type="Gene3D" id="3.40.50.150">
    <property type="entry name" value="Vaccinia Virus protein VP39"/>
    <property type="match status" value="1"/>
</dbReference>
<dbReference type="SUPFAM" id="SSF53335">
    <property type="entry name" value="S-adenosyl-L-methionine-dependent methyltransferases"/>
    <property type="match status" value="1"/>
</dbReference>
<dbReference type="InterPro" id="IPR029063">
    <property type="entry name" value="SAM-dependent_MTases_sf"/>
</dbReference>
<dbReference type="AlphaFoldDB" id="A0A0E9MMV5"/>
<dbReference type="CDD" id="cd02440">
    <property type="entry name" value="AdoMet_MTases"/>
    <property type="match status" value="1"/>
</dbReference>
<dbReference type="RefSeq" id="WP_046347638.1">
    <property type="nucleotide sequence ID" value="NZ_BBWU01000019.1"/>
</dbReference>
<dbReference type="InterPro" id="IPR016980">
    <property type="entry name" value="S-AdoMet-dep_MeTrfase_Alr7345"/>
</dbReference>
<sequence>MRQLVAACLLAFSPMAGFAATTSVSRLVERAVADPSRPGDQRAADAFRKPAETIAFAGVRPGMVVGEFYPGGGYFTRMLSDVVGPNGHVYGIENDRWKSAVKANAALLADGRLNNVSIEAAPFGTARFPRPLDLAWVTQNYHDLKIPEYGIVDTAAFNRAVFQALKPGGTYFVLDHEAPAGTSDAAIAKLHRIEKARVIREVTAAGFKLAAEGNFLRNPADDRSLPIFDKKVQGRTDQYALKFVKPR</sequence>